<dbReference type="AlphaFoldDB" id="A0ABD3KLS5"/>
<keyword evidence="2" id="KW-0472">Membrane</keyword>
<evidence type="ECO:0000313" key="3">
    <source>
        <dbReference type="EMBL" id="KAL3739289.1"/>
    </source>
</evidence>
<keyword evidence="4" id="KW-1185">Reference proteome</keyword>
<keyword evidence="2" id="KW-1133">Transmembrane helix</keyword>
<feature type="compositionally biased region" description="Polar residues" evidence="1">
    <location>
        <begin position="81"/>
        <end position="97"/>
    </location>
</feature>
<keyword evidence="2" id="KW-0812">Transmembrane</keyword>
<feature type="transmembrane region" description="Helical" evidence="2">
    <location>
        <begin position="6"/>
        <end position="26"/>
    </location>
</feature>
<evidence type="ECO:0000256" key="1">
    <source>
        <dbReference type="SAM" id="MobiDB-lite"/>
    </source>
</evidence>
<feature type="compositionally biased region" description="Pro residues" evidence="1">
    <location>
        <begin position="60"/>
        <end position="76"/>
    </location>
</feature>
<evidence type="ECO:0000313" key="4">
    <source>
        <dbReference type="Proteomes" id="UP001634007"/>
    </source>
</evidence>
<feature type="region of interest" description="Disordered" evidence="1">
    <location>
        <begin position="60"/>
        <end position="97"/>
    </location>
</feature>
<protein>
    <submittedName>
        <fullName evidence="3">Uncharacterized protein</fullName>
    </submittedName>
</protein>
<evidence type="ECO:0000256" key="2">
    <source>
        <dbReference type="SAM" id="Phobius"/>
    </source>
</evidence>
<dbReference type="EMBL" id="JBJKBG010000005">
    <property type="protein sequence ID" value="KAL3739289.1"/>
    <property type="molecule type" value="Genomic_DNA"/>
</dbReference>
<organism evidence="3 4">
    <name type="scientific">Eucalyptus globulus</name>
    <name type="common">Tasmanian blue gum</name>
    <dbReference type="NCBI Taxonomy" id="34317"/>
    <lineage>
        <taxon>Eukaryota</taxon>
        <taxon>Viridiplantae</taxon>
        <taxon>Streptophyta</taxon>
        <taxon>Embryophyta</taxon>
        <taxon>Tracheophyta</taxon>
        <taxon>Spermatophyta</taxon>
        <taxon>Magnoliopsida</taxon>
        <taxon>eudicotyledons</taxon>
        <taxon>Gunneridae</taxon>
        <taxon>Pentapetalae</taxon>
        <taxon>rosids</taxon>
        <taxon>malvids</taxon>
        <taxon>Myrtales</taxon>
        <taxon>Myrtaceae</taxon>
        <taxon>Myrtoideae</taxon>
        <taxon>Eucalypteae</taxon>
        <taxon>Eucalyptus</taxon>
    </lineage>
</organism>
<dbReference type="Proteomes" id="UP001634007">
    <property type="component" value="Unassembled WGS sequence"/>
</dbReference>
<name>A0ABD3KLS5_EUCGL</name>
<comment type="caution">
    <text evidence="3">The sequence shown here is derived from an EMBL/GenBank/DDBJ whole genome shotgun (WGS) entry which is preliminary data.</text>
</comment>
<sequence length="97" mass="10471">MGYVVIVSLPMLILFVVLCFACYHMGRRKGQEEGRALASQEFLAANGIAPPLPPPALPVGTVVPPPGFPPPPPQYFPSPSSHNPNPTYVKQENGRSY</sequence>
<gene>
    <name evidence="3" type="ORF">ACJRO7_020661</name>
</gene>
<proteinExistence type="predicted"/>
<reference evidence="3 4" key="1">
    <citation type="submission" date="2024-11" db="EMBL/GenBank/DDBJ databases">
        <title>Chromosome-level genome assembly of Eucalyptus globulus Labill. provides insights into its genome evolution.</title>
        <authorList>
            <person name="Li X."/>
        </authorList>
    </citation>
    <scope>NUCLEOTIDE SEQUENCE [LARGE SCALE GENOMIC DNA]</scope>
    <source>
        <strain evidence="3">CL2024</strain>
        <tissue evidence="3">Fresh tender leaves</tissue>
    </source>
</reference>
<accession>A0ABD3KLS5</accession>